<evidence type="ECO:0000256" key="6">
    <source>
        <dbReference type="RuleBase" id="RU004524"/>
    </source>
</evidence>
<dbReference type="PANTHER" id="PTHR23321">
    <property type="entry name" value="RIBOSOMAL PROTEIN S15, BACTERIAL AND ORGANELLAR"/>
    <property type="match status" value="1"/>
</dbReference>
<keyword evidence="1 4" id="KW-0689">Ribosomal protein</keyword>
<dbReference type="GO" id="GO:0003735">
    <property type="term" value="F:structural constituent of ribosome"/>
    <property type="evidence" value="ECO:0007669"/>
    <property type="project" value="InterPro"/>
</dbReference>
<dbReference type="Gene3D" id="6.10.250.3130">
    <property type="match status" value="1"/>
</dbReference>
<dbReference type="GO" id="GO:0019843">
    <property type="term" value="F:rRNA binding"/>
    <property type="evidence" value="ECO:0007669"/>
    <property type="project" value="UniProtKB-UniRule"/>
</dbReference>
<dbReference type="PANTHER" id="PTHR23321:SF26">
    <property type="entry name" value="SMALL RIBOSOMAL SUBUNIT PROTEIN US15M"/>
    <property type="match status" value="1"/>
</dbReference>
<comment type="function">
    <text evidence="4">Forms an intersubunit bridge (bridge B4) with the 23S rRNA of the 50S subunit in the ribosome.</text>
</comment>
<dbReference type="AlphaFoldDB" id="A0A2D2D547"/>
<proteinExistence type="inferred from homology"/>
<comment type="function">
    <text evidence="4 6">One of the primary rRNA binding proteins, it binds directly to 16S rRNA where it helps nucleate assembly of the platform of the 30S subunit by binding and bridging several RNA helices of the 16S rRNA.</text>
</comment>
<evidence type="ECO:0000256" key="4">
    <source>
        <dbReference type="HAMAP-Rule" id="MF_01343"/>
    </source>
</evidence>
<evidence type="ECO:0000256" key="3">
    <source>
        <dbReference type="ARBA" id="ARBA00064542"/>
    </source>
</evidence>
<evidence type="ECO:0000313" key="8">
    <source>
        <dbReference type="Proteomes" id="UP000230709"/>
    </source>
</evidence>
<dbReference type="Gene3D" id="1.10.287.10">
    <property type="entry name" value="S15/NS1, RNA-binding"/>
    <property type="match status" value="1"/>
</dbReference>
<keyword evidence="4 6" id="KW-0694">RNA-binding</keyword>
<dbReference type="SUPFAM" id="SSF47060">
    <property type="entry name" value="S15/NS1 RNA-binding domain"/>
    <property type="match status" value="1"/>
</dbReference>
<comment type="similarity">
    <text evidence="4 5">Belongs to the universal ribosomal protein uS15 family.</text>
</comment>
<gene>
    <name evidence="4" type="primary">rpsO</name>
    <name evidence="7" type="ORF">CQW49_21050</name>
</gene>
<keyword evidence="8" id="KW-1185">Reference proteome</keyword>
<name>A0A2D2D547_METT3</name>
<keyword evidence="2 4" id="KW-0687">Ribonucleoprotein</keyword>
<dbReference type="GO" id="GO:0022627">
    <property type="term" value="C:cytosolic small ribosomal subunit"/>
    <property type="evidence" value="ECO:0007669"/>
    <property type="project" value="TreeGrafter"/>
</dbReference>
<dbReference type="STRING" id="595536.GCA_000178815_00987"/>
<dbReference type="NCBIfam" id="TIGR00952">
    <property type="entry name" value="S15_bact"/>
    <property type="match status" value="1"/>
</dbReference>
<dbReference type="InterPro" id="IPR000589">
    <property type="entry name" value="Ribosomal_uS15"/>
</dbReference>
<dbReference type="Pfam" id="PF00312">
    <property type="entry name" value="Ribosomal_S15"/>
    <property type="match status" value="1"/>
</dbReference>
<keyword evidence="4 6" id="KW-0699">rRNA-binding</keyword>
<dbReference type="InterPro" id="IPR005290">
    <property type="entry name" value="Ribosomal_uS15_bac-type"/>
</dbReference>
<organism evidence="7 8">
    <name type="scientific">Methylosinus trichosporium (strain ATCC 35070 / NCIMB 11131 / UNIQEM 75 / OB3b)</name>
    <dbReference type="NCBI Taxonomy" id="595536"/>
    <lineage>
        <taxon>Bacteria</taxon>
        <taxon>Pseudomonadati</taxon>
        <taxon>Pseudomonadota</taxon>
        <taxon>Alphaproteobacteria</taxon>
        <taxon>Hyphomicrobiales</taxon>
        <taxon>Methylocystaceae</taxon>
        <taxon>Methylosinus</taxon>
    </lineage>
</organism>
<evidence type="ECO:0000256" key="5">
    <source>
        <dbReference type="RuleBase" id="RU003919"/>
    </source>
</evidence>
<dbReference type="SMART" id="SM01387">
    <property type="entry name" value="Ribosomal_S15"/>
    <property type="match status" value="1"/>
</dbReference>
<evidence type="ECO:0000256" key="2">
    <source>
        <dbReference type="ARBA" id="ARBA00023274"/>
    </source>
</evidence>
<dbReference type="RefSeq" id="WP_003614785.1">
    <property type="nucleotide sequence ID" value="NZ_ADVE02000001.1"/>
</dbReference>
<protein>
    <recommendedName>
        <fullName evidence="4">Small ribosomal subunit protein uS15</fullName>
    </recommendedName>
</protein>
<dbReference type="CDD" id="cd00353">
    <property type="entry name" value="Ribosomal_S15p_S13e"/>
    <property type="match status" value="1"/>
</dbReference>
<evidence type="ECO:0000313" key="7">
    <source>
        <dbReference type="EMBL" id="ATQ70096.1"/>
    </source>
</evidence>
<dbReference type="PROSITE" id="PS00362">
    <property type="entry name" value="RIBOSOMAL_S15"/>
    <property type="match status" value="1"/>
</dbReference>
<dbReference type="GO" id="GO:0006412">
    <property type="term" value="P:translation"/>
    <property type="evidence" value="ECO:0007669"/>
    <property type="project" value="UniProtKB-UniRule"/>
</dbReference>
<dbReference type="KEGG" id="mtw:CQW49_21050"/>
<comment type="subunit">
    <text evidence="3 4">Part of the 30S ribosomal subunit. Forms a bridge to the 50S subunit in the 70S ribosome, contacting the 23S rRNA.</text>
</comment>
<dbReference type="HAMAP" id="MF_01343_B">
    <property type="entry name" value="Ribosomal_uS15_B"/>
    <property type="match status" value="1"/>
</dbReference>
<dbReference type="EMBL" id="CP023737">
    <property type="protein sequence ID" value="ATQ70096.1"/>
    <property type="molecule type" value="Genomic_DNA"/>
</dbReference>
<accession>A0A2D2D547</accession>
<reference evidence="8" key="1">
    <citation type="submission" date="2017-10" db="EMBL/GenBank/DDBJ databases">
        <title>Completed PacBio SMRT sequence of Methylosinus trichosporium OB3b reveals presence of a third large plasmid.</title>
        <authorList>
            <person name="Charles T.C."/>
            <person name="Lynch M.D.J."/>
            <person name="Heil J.R."/>
            <person name="Cheng J."/>
        </authorList>
    </citation>
    <scope>NUCLEOTIDE SEQUENCE [LARGE SCALE GENOMIC DNA]</scope>
    <source>
        <strain evidence="8">OB3b</strain>
    </source>
</reference>
<evidence type="ECO:0000256" key="1">
    <source>
        <dbReference type="ARBA" id="ARBA00022980"/>
    </source>
</evidence>
<dbReference type="InterPro" id="IPR009068">
    <property type="entry name" value="uS15_NS1_RNA-bd_sf"/>
</dbReference>
<dbReference type="Proteomes" id="UP000230709">
    <property type="component" value="Chromosome"/>
</dbReference>
<dbReference type="FunFam" id="1.10.287.10:FF:000002">
    <property type="entry name" value="30S ribosomal protein S15"/>
    <property type="match status" value="1"/>
</dbReference>
<sequence length="89" mass="10487">MSITAERKQALIKEYATKTDDTGSPEVQVAILTERIVNLTEHFKTHVKDNHSRRGLLKLVSQRRQLLDYVKKRDEPRYKSIIERLGIRR</sequence>